<feature type="region of interest" description="Disordered" evidence="1">
    <location>
        <begin position="1"/>
        <end position="40"/>
    </location>
</feature>
<protein>
    <submittedName>
        <fullName evidence="2">Uncharacterized protein</fullName>
    </submittedName>
</protein>
<dbReference type="EnsemblMetazoa" id="Aqu2.1.28139_001">
    <property type="protein sequence ID" value="Aqu2.1.28139_001"/>
    <property type="gene ID" value="Aqu2.1.28139"/>
</dbReference>
<organism evidence="2">
    <name type="scientific">Amphimedon queenslandica</name>
    <name type="common">Sponge</name>
    <dbReference type="NCBI Taxonomy" id="400682"/>
    <lineage>
        <taxon>Eukaryota</taxon>
        <taxon>Metazoa</taxon>
        <taxon>Porifera</taxon>
        <taxon>Demospongiae</taxon>
        <taxon>Heteroscleromorpha</taxon>
        <taxon>Haplosclerida</taxon>
        <taxon>Niphatidae</taxon>
        <taxon>Amphimedon</taxon>
    </lineage>
</organism>
<name>A0A1X7UKW5_AMPQE</name>
<accession>A0A1X7UKW5</accession>
<reference evidence="2" key="1">
    <citation type="submission" date="2017-05" db="UniProtKB">
        <authorList>
            <consortium name="EnsemblMetazoa"/>
        </authorList>
    </citation>
    <scope>IDENTIFICATION</scope>
</reference>
<sequence>MDYDEYHGPPVSGGPPPPPPPEGPRPLPPPALPVAGGPPPQVQKLQYNKRSCIFNDIHLKYLTITVATSNCGKMKTCNRSQFKLYSYFLVQKWVIWRLSMAF</sequence>
<dbReference type="InParanoid" id="A0A1X7UKW5"/>
<evidence type="ECO:0000256" key="1">
    <source>
        <dbReference type="SAM" id="MobiDB-lite"/>
    </source>
</evidence>
<proteinExistence type="predicted"/>
<feature type="compositionally biased region" description="Pro residues" evidence="1">
    <location>
        <begin position="12"/>
        <end position="40"/>
    </location>
</feature>
<evidence type="ECO:0000313" key="2">
    <source>
        <dbReference type="EnsemblMetazoa" id="Aqu2.1.28139_001"/>
    </source>
</evidence>
<dbReference type="AlphaFoldDB" id="A0A1X7UKW5"/>